<dbReference type="AlphaFoldDB" id="A0A8K0GAP9"/>
<dbReference type="OrthoDB" id="6721877at2759"/>
<accession>A0A8K0GAP9</accession>
<evidence type="ECO:0000256" key="1">
    <source>
        <dbReference type="SAM" id="SignalP"/>
    </source>
</evidence>
<organism evidence="2 3">
    <name type="scientific">Ignelater luminosus</name>
    <name type="common">Cucubano</name>
    <name type="synonym">Pyrophorus luminosus</name>
    <dbReference type="NCBI Taxonomy" id="2038154"/>
    <lineage>
        <taxon>Eukaryota</taxon>
        <taxon>Metazoa</taxon>
        <taxon>Ecdysozoa</taxon>
        <taxon>Arthropoda</taxon>
        <taxon>Hexapoda</taxon>
        <taxon>Insecta</taxon>
        <taxon>Pterygota</taxon>
        <taxon>Neoptera</taxon>
        <taxon>Endopterygota</taxon>
        <taxon>Coleoptera</taxon>
        <taxon>Polyphaga</taxon>
        <taxon>Elateriformia</taxon>
        <taxon>Elateroidea</taxon>
        <taxon>Elateridae</taxon>
        <taxon>Agrypninae</taxon>
        <taxon>Pyrophorini</taxon>
        <taxon>Ignelater</taxon>
    </lineage>
</organism>
<dbReference type="Gene3D" id="1.10.238.20">
    <property type="entry name" value="Pheromone/general odorant binding protein domain"/>
    <property type="match status" value="1"/>
</dbReference>
<keyword evidence="3" id="KW-1185">Reference proteome</keyword>
<reference evidence="2" key="1">
    <citation type="submission" date="2019-08" db="EMBL/GenBank/DDBJ databases">
        <title>The genome of the North American firefly Photinus pyralis.</title>
        <authorList>
            <consortium name="Photinus pyralis genome working group"/>
            <person name="Fallon T.R."/>
            <person name="Sander Lower S.E."/>
            <person name="Weng J.-K."/>
        </authorList>
    </citation>
    <scope>NUCLEOTIDE SEQUENCE</scope>
    <source>
        <strain evidence="2">TRF0915ILg1</strain>
        <tissue evidence="2">Whole body</tissue>
    </source>
</reference>
<dbReference type="Proteomes" id="UP000801492">
    <property type="component" value="Unassembled WGS sequence"/>
</dbReference>
<dbReference type="CDD" id="cd23992">
    <property type="entry name" value="PBP_GOBP"/>
    <property type="match status" value="1"/>
</dbReference>
<keyword evidence="1" id="KW-0732">Signal</keyword>
<proteinExistence type="predicted"/>
<feature type="signal peptide" evidence="1">
    <location>
        <begin position="1"/>
        <end position="16"/>
    </location>
</feature>
<dbReference type="EMBL" id="VTPC01008698">
    <property type="protein sequence ID" value="KAF2892514.1"/>
    <property type="molecule type" value="Genomic_DNA"/>
</dbReference>
<dbReference type="Pfam" id="PF01395">
    <property type="entry name" value="PBP_GOBP"/>
    <property type="match status" value="1"/>
</dbReference>
<dbReference type="SUPFAM" id="SSF47565">
    <property type="entry name" value="Insect pheromone/odorant-binding proteins"/>
    <property type="match status" value="1"/>
</dbReference>
<dbReference type="InterPro" id="IPR006170">
    <property type="entry name" value="PBP/GOBP"/>
</dbReference>
<dbReference type="GO" id="GO:0005549">
    <property type="term" value="F:odorant binding"/>
    <property type="evidence" value="ECO:0007669"/>
    <property type="project" value="InterPro"/>
</dbReference>
<feature type="chain" id="PRO_5035440036" evidence="1">
    <location>
        <begin position="17"/>
        <end position="147"/>
    </location>
</feature>
<sequence>MKILVIFGLLVAYTQATSEPVTVQNRIKQAQIACIQENGWDANEIKELSKNDILPEDNDKFNNFVYCYWKKLDVIDENGVINVPQIKIMIPHLIRDRYPNISENDAAELADRAVAECKGKTSTANSFGQSCVQLRNCVVRYVKERQD</sequence>
<protein>
    <submittedName>
        <fullName evidence="2">Uncharacterized protein</fullName>
    </submittedName>
</protein>
<evidence type="ECO:0000313" key="2">
    <source>
        <dbReference type="EMBL" id="KAF2892514.1"/>
    </source>
</evidence>
<comment type="caution">
    <text evidence="2">The sequence shown here is derived from an EMBL/GenBank/DDBJ whole genome shotgun (WGS) entry which is preliminary data.</text>
</comment>
<name>A0A8K0GAP9_IGNLU</name>
<evidence type="ECO:0000313" key="3">
    <source>
        <dbReference type="Proteomes" id="UP000801492"/>
    </source>
</evidence>
<gene>
    <name evidence="2" type="ORF">ILUMI_13658</name>
</gene>
<dbReference type="InterPro" id="IPR036728">
    <property type="entry name" value="PBP_GOBP_sf"/>
</dbReference>